<organism evidence="7 8">
    <name type="scientific">Streptomyces coryli</name>
    <dbReference type="NCBI Taxonomy" id="1128680"/>
    <lineage>
        <taxon>Bacteria</taxon>
        <taxon>Bacillati</taxon>
        <taxon>Actinomycetota</taxon>
        <taxon>Actinomycetes</taxon>
        <taxon>Kitasatosporales</taxon>
        <taxon>Streptomycetaceae</taxon>
        <taxon>Streptomyces</taxon>
    </lineage>
</organism>
<keyword evidence="3" id="KW-0234">DNA repair</keyword>
<dbReference type="EMBL" id="JAAKZV010000064">
    <property type="protein sequence ID" value="NGN65512.1"/>
    <property type="molecule type" value="Genomic_DNA"/>
</dbReference>
<reference evidence="7 8" key="1">
    <citation type="submission" date="2020-02" db="EMBL/GenBank/DDBJ databases">
        <title>Whole-genome analyses of novel actinobacteria.</title>
        <authorList>
            <person name="Sahin N."/>
        </authorList>
    </citation>
    <scope>NUCLEOTIDE SEQUENCE [LARGE SCALE GENOMIC DNA]</scope>
    <source>
        <strain evidence="7 8">A7024</strain>
    </source>
</reference>
<evidence type="ECO:0000313" key="8">
    <source>
        <dbReference type="Proteomes" id="UP000481583"/>
    </source>
</evidence>
<dbReference type="GO" id="GO:0006310">
    <property type="term" value="P:DNA recombination"/>
    <property type="evidence" value="ECO:0007669"/>
    <property type="project" value="UniProtKB-KW"/>
</dbReference>
<feature type="signal peptide" evidence="5">
    <location>
        <begin position="1"/>
        <end position="22"/>
    </location>
</feature>
<dbReference type="PANTHER" id="PTHR41251:SF1">
    <property type="entry name" value="NON-HOMOLOGOUS END JOINING PROTEIN KU"/>
    <property type="match status" value="1"/>
</dbReference>
<feature type="compositionally biased region" description="Basic and acidic residues" evidence="4">
    <location>
        <begin position="269"/>
        <end position="281"/>
    </location>
</feature>
<feature type="chain" id="PRO_5026071222" description="Non-homologous end joining protein Ku" evidence="5">
    <location>
        <begin position="23"/>
        <end position="317"/>
    </location>
</feature>
<protein>
    <recommendedName>
        <fullName evidence="3">Non-homologous end joining protein Ku</fullName>
    </recommendedName>
</protein>
<dbReference type="CDD" id="cd00789">
    <property type="entry name" value="KU_like"/>
    <property type="match status" value="1"/>
</dbReference>
<keyword evidence="3" id="KW-0227">DNA damage</keyword>
<dbReference type="PANTHER" id="PTHR41251">
    <property type="entry name" value="NON-HOMOLOGOUS END JOINING PROTEIN KU"/>
    <property type="match status" value="1"/>
</dbReference>
<dbReference type="SMART" id="SM00559">
    <property type="entry name" value="Ku78"/>
    <property type="match status" value="1"/>
</dbReference>
<dbReference type="Proteomes" id="UP000481583">
    <property type="component" value="Unassembled WGS sequence"/>
</dbReference>
<comment type="caution">
    <text evidence="7">The sequence shown here is derived from an EMBL/GenBank/DDBJ whole genome shotgun (WGS) entry which is preliminary data.</text>
</comment>
<gene>
    <name evidence="3" type="primary">ku</name>
    <name evidence="7" type="ORF">G5C51_16610</name>
</gene>
<dbReference type="GO" id="GO:0003690">
    <property type="term" value="F:double-stranded DNA binding"/>
    <property type="evidence" value="ECO:0007669"/>
    <property type="project" value="UniProtKB-UniRule"/>
</dbReference>
<evidence type="ECO:0000259" key="6">
    <source>
        <dbReference type="SMART" id="SM00559"/>
    </source>
</evidence>
<dbReference type="NCBIfam" id="TIGR02772">
    <property type="entry name" value="Ku_bact"/>
    <property type="match status" value="1"/>
</dbReference>
<feature type="region of interest" description="Disordered" evidence="4">
    <location>
        <begin position="256"/>
        <end position="281"/>
    </location>
</feature>
<dbReference type="AlphaFoldDB" id="A0A6G4U0J2"/>
<dbReference type="InterPro" id="IPR009187">
    <property type="entry name" value="Prok_Ku"/>
</dbReference>
<dbReference type="Gene3D" id="2.40.290.10">
    <property type="match status" value="1"/>
</dbReference>
<evidence type="ECO:0000256" key="5">
    <source>
        <dbReference type="SAM" id="SignalP"/>
    </source>
</evidence>
<keyword evidence="5" id="KW-0732">Signal</keyword>
<comment type="similarity">
    <text evidence="3">Belongs to the prokaryotic Ku family.</text>
</comment>
<sequence>MARTVWSGSLSFGLVNLPVAMAAATGSHTVHFHQLERGTSDRVRNKRVNERTGKEVPYDKIVKGYPAGDGDDGYVVVEPEELDDIAPGRSRTIDVAGFAALEDIDPVYFDATYYLQPRKDADSKTYAVLRDTLKRTGRAGIATMSMRQKEHLVAVHAEDDVLVLHTLHWADEVREPRDTLDRLPDGSKASAKEHRMAEQLVDTMAIDFDPRDYRDRTQERVEELISAKRDGGTVEKAAEAPEDTNVVDLTATLQRSVESARQRRGGGRTRKDGSGLERLTKSELYRRASEAGISGRSKMNRKELLRALRAADTRKAS</sequence>
<comment type="subunit">
    <text evidence="3">Homodimer. Interacts with LigD.</text>
</comment>
<dbReference type="Pfam" id="PF02735">
    <property type="entry name" value="Ku"/>
    <property type="match status" value="1"/>
</dbReference>
<keyword evidence="1 3" id="KW-0238">DNA-binding</keyword>
<keyword evidence="8" id="KW-1185">Reference proteome</keyword>
<evidence type="ECO:0000256" key="1">
    <source>
        <dbReference type="ARBA" id="ARBA00023125"/>
    </source>
</evidence>
<dbReference type="InterPro" id="IPR006164">
    <property type="entry name" value="DNA_bd_Ku70/Ku80"/>
</dbReference>
<name>A0A6G4U0J2_9ACTN</name>
<evidence type="ECO:0000256" key="4">
    <source>
        <dbReference type="SAM" id="MobiDB-lite"/>
    </source>
</evidence>
<dbReference type="InterPro" id="IPR016194">
    <property type="entry name" value="SPOC-like_C_dom_sf"/>
</dbReference>
<comment type="function">
    <text evidence="3">With LigD forms a non-homologous end joining (NHEJ) DNA repair enzyme, which repairs dsDNA breaks with reduced fidelity. Binds linear dsDNA with 5'- and 3'- overhangs but not closed circular dsDNA nor ssDNA. Recruits and stimulates the ligase activity of LigD.</text>
</comment>
<keyword evidence="2 3" id="KW-0233">DNA recombination</keyword>
<dbReference type="GO" id="GO:0006303">
    <property type="term" value="P:double-strand break repair via nonhomologous end joining"/>
    <property type="evidence" value="ECO:0007669"/>
    <property type="project" value="UniProtKB-UniRule"/>
</dbReference>
<dbReference type="FunFam" id="2.40.290.10:FF:000004">
    <property type="entry name" value="Non-homologous end joining protein Ku"/>
    <property type="match status" value="1"/>
</dbReference>
<dbReference type="HAMAP" id="MF_01875">
    <property type="entry name" value="Prokaryotic_Ku"/>
    <property type="match status" value="1"/>
</dbReference>
<dbReference type="PIRSF" id="PIRSF006493">
    <property type="entry name" value="Prok_Ku"/>
    <property type="match status" value="1"/>
</dbReference>
<feature type="domain" description="Ku" evidence="6">
    <location>
        <begin position="53"/>
        <end position="185"/>
    </location>
</feature>
<evidence type="ECO:0000256" key="3">
    <source>
        <dbReference type="HAMAP-Rule" id="MF_01875"/>
    </source>
</evidence>
<evidence type="ECO:0000313" key="7">
    <source>
        <dbReference type="EMBL" id="NGN65512.1"/>
    </source>
</evidence>
<dbReference type="RefSeq" id="WP_165238004.1">
    <property type="nucleotide sequence ID" value="NZ_JAAKZV010000064.1"/>
</dbReference>
<dbReference type="SUPFAM" id="SSF100939">
    <property type="entry name" value="SPOC domain-like"/>
    <property type="match status" value="1"/>
</dbReference>
<evidence type="ECO:0000256" key="2">
    <source>
        <dbReference type="ARBA" id="ARBA00023172"/>
    </source>
</evidence>
<proteinExistence type="inferred from homology"/>
<accession>A0A6G4U0J2</accession>